<accession>A0A561PU39</accession>
<dbReference type="InterPro" id="IPR025250">
    <property type="entry name" value="DUF4199"/>
</dbReference>
<feature type="transmembrane region" description="Helical" evidence="1">
    <location>
        <begin position="41"/>
        <end position="59"/>
    </location>
</feature>
<feature type="transmembrane region" description="Helical" evidence="1">
    <location>
        <begin position="12"/>
        <end position="29"/>
    </location>
</feature>
<keyword evidence="1" id="KW-0812">Transmembrane</keyword>
<dbReference type="OrthoDB" id="660361at2"/>
<dbReference type="Pfam" id="PF13858">
    <property type="entry name" value="DUF4199"/>
    <property type="match status" value="1"/>
</dbReference>
<feature type="transmembrane region" description="Helical" evidence="1">
    <location>
        <begin position="71"/>
        <end position="92"/>
    </location>
</feature>
<dbReference type="EMBL" id="VIWO01000003">
    <property type="protein sequence ID" value="TWF41588.1"/>
    <property type="molecule type" value="Genomic_DNA"/>
</dbReference>
<gene>
    <name evidence="2" type="ORF">FHW36_103392</name>
</gene>
<evidence type="ECO:0000313" key="3">
    <source>
        <dbReference type="Proteomes" id="UP000320811"/>
    </source>
</evidence>
<feature type="transmembrane region" description="Helical" evidence="1">
    <location>
        <begin position="151"/>
        <end position="169"/>
    </location>
</feature>
<sequence>MQKNTNPGLKWGLLVGVIMIAWNLITWKAGYEYLFSLKLKFIQFIVWAVLGMLAGIARRKELGGYIGFKEAIKPIFTTFILSSLLVAVYNYVVFNYMATPAFLEISKQHLMKDTEWLLHAFKAPQEEIDKQLNDLKNADYRVTMASSFIEYLRNLIKFFIVSAVLALIVRKKAPVGTKP</sequence>
<organism evidence="2 3">
    <name type="scientific">Chitinophaga polysaccharea</name>
    <dbReference type="NCBI Taxonomy" id="1293035"/>
    <lineage>
        <taxon>Bacteria</taxon>
        <taxon>Pseudomonadati</taxon>
        <taxon>Bacteroidota</taxon>
        <taxon>Chitinophagia</taxon>
        <taxon>Chitinophagales</taxon>
        <taxon>Chitinophagaceae</taxon>
        <taxon>Chitinophaga</taxon>
    </lineage>
</organism>
<keyword evidence="1" id="KW-0472">Membrane</keyword>
<protein>
    <submittedName>
        <fullName evidence="2">Uncharacterized protein DUF4199</fullName>
    </submittedName>
</protein>
<comment type="caution">
    <text evidence="2">The sequence shown here is derived from an EMBL/GenBank/DDBJ whole genome shotgun (WGS) entry which is preliminary data.</text>
</comment>
<proteinExistence type="predicted"/>
<dbReference type="Proteomes" id="UP000320811">
    <property type="component" value="Unassembled WGS sequence"/>
</dbReference>
<reference evidence="2 3" key="1">
    <citation type="submission" date="2019-06" db="EMBL/GenBank/DDBJ databases">
        <title>Sorghum-associated microbial communities from plants grown in Nebraska, USA.</title>
        <authorList>
            <person name="Schachtman D."/>
        </authorList>
    </citation>
    <scope>NUCLEOTIDE SEQUENCE [LARGE SCALE GENOMIC DNA]</scope>
    <source>
        <strain evidence="2 3">1209</strain>
    </source>
</reference>
<keyword evidence="1" id="KW-1133">Transmembrane helix</keyword>
<evidence type="ECO:0000256" key="1">
    <source>
        <dbReference type="SAM" id="Phobius"/>
    </source>
</evidence>
<dbReference type="RefSeq" id="WP_145669709.1">
    <property type="nucleotide sequence ID" value="NZ_VIWO01000003.1"/>
</dbReference>
<keyword evidence="3" id="KW-1185">Reference proteome</keyword>
<dbReference type="AlphaFoldDB" id="A0A561PU39"/>
<evidence type="ECO:0000313" key="2">
    <source>
        <dbReference type="EMBL" id="TWF41588.1"/>
    </source>
</evidence>
<name>A0A561PU39_9BACT</name>